<dbReference type="STRING" id="1123281.SAMN02745180_01280"/>
<keyword evidence="2" id="KW-1185">Reference proteome</keyword>
<dbReference type="RefSeq" id="WP_072743965.1">
    <property type="nucleotide sequence ID" value="NZ_FQXR01000005.1"/>
</dbReference>
<organism evidence="1 2">
    <name type="scientific">Sporanaerobacter acetigenes DSM 13106</name>
    <dbReference type="NCBI Taxonomy" id="1123281"/>
    <lineage>
        <taxon>Bacteria</taxon>
        <taxon>Bacillati</taxon>
        <taxon>Bacillota</taxon>
        <taxon>Tissierellia</taxon>
        <taxon>Tissierellales</taxon>
        <taxon>Sporanaerobacteraceae</taxon>
        <taxon>Sporanaerobacter</taxon>
    </lineage>
</organism>
<dbReference type="OrthoDB" id="1842465at2"/>
<dbReference type="AlphaFoldDB" id="A0A1M5WKK2"/>
<evidence type="ECO:0000313" key="2">
    <source>
        <dbReference type="Proteomes" id="UP000184389"/>
    </source>
</evidence>
<dbReference type="EMBL" id="FQXR01000005">
    <property type="protein sequence ID" value="SHH87962.1"/>
    <property type="molecule type" value="Genomic_DNA"/>
</dbReference>
<sequence>MSNKRLEKMCTDEILSLAELKEDLYFKKLPEDKIKYYVYESMKIGEEAAKKIICSNPNKNIRDICEDKKIKIELKTDEYDFEIIQMRGKYDAIEKKILLYDKSIKWLEDEFNKLKVDKMFDYETIAEIHIAHELFHYLEIEEIDYVYDKLDKAVVFKMGPIKKNYPIVKTSDIAAHIFCKNVLNLPFNPKIMDYYYLIGKGYIDFDYLENYFRELDETLKCN</sequence>
<protein>
    <submittedName>
        <fullName evidence="1">Uncharacterized protein</fullName>
    </submittedName>
</protein>
<name>A0A1M5WKK2_9FIRM</name>
<proteinExistence type="predicted"/>
<evidence type="ECO:0000313" key="1">
    <source>
        <dbReference type="EMBL" id="SHH87962.1"/>
    </source>
</evidence>
<gene>
    <name evidence="1" type="ORF">SAMN02745180_01280</name>
</gene>
<accession>A0A1M5WKK2</accession>
<reference evidence="1 2" key="1">
    <citation type="submission" date="2016-11" db="EMBL/GenBank/DDBJ databases">
        <authorList>
            <person name="Jaros S."/>
            <person name="Januszkiewicz K."/>
            <person name="Wedrychowicz H."/>
        </authorList>
    </citation>
    <scope>NUCLEOTIDE SEQUENCE [LARGE SCALE GENOMIC DNA]</scope>
    <source>
        <strain evidence="1 2">DSM 13106</strain>
    </source>
</reference>
<dbReference type="Proteomes" id="UP000184389">
    <property type="component" value="Unassembled WGS sequence"/>
</dbReference>